<evidence type="ECO:0000259" key="1">
    <source>
        <dbReference type="PROSITE" id="PS50943"/>
    </source>
</evidence>
<dbReference type="RefSeq" id="WP_208196494.1">
    <property type="nucleotide sequence ID" value="NZ_CP076023.1"/>
</dbReference>
<evidence type="ECO:0000313" key="3">
    <source>
        <dbReference type="Proteomes" id="UP000679335"/>
    </source>
</evidence>
<dbReference type="PROSITE" id="PS50943">
    <property type="entry name" value="HTH_CROC1"/>
    <property type="match status" value="1"/>
</dbReference>
<dbReference type="InterPro" id="IPR001387">
    <property type="entry name" value="Cro/C1-type_HTH"/>
</dbReference>
<organism evidence="2 3">
    <name type="scientific">Cellulomonas dongxiuzhuiae</name>
    <dbReference type="NCBI Taxonomy" id="2819979"/>
    <lineage>
        <taxon>Bacteria</taxon>
        <taxon>Bacillati</taxon>
        <taxon>Actinomycetota</taxon>
        <taxon>Actinomycetes</taxon>
        <taxon>Micrococcales</taxon>
        <taxon>Cellulomonadaceae</taxon>
        <taxon>Cellulomonas</taxon>
    </lineage>
</organism>
<dbReference type="Proteomes" id="UP000679335">
    <property type="component" value="Chromosome"/>
</dbReference>
<dbReference type="Gene3D" id="1.10.260.40">
    <property type="entry name" value="lambda repressor-like DNA-binding domains"/>
    <property type="match status" value="1"/>
</dbReference>
<dbReference type="Pfam" id="PF13560">
    <property type="entry name" value="HTH_31"/>
    <property type="match status" value="1"/>
</dbReference>
<dbReference type="CDD" id="cd00093">
    <property type="entry name" value="HTH_XRE"/>
    <property type="match status" value="1"/>
</dbReference>
<dbReference type="EMBL" id="CP076023">
    <property type="protein sequence ID" value="QWC15917.1"/>
    <property type="molecule type" value="Genomic_DNA"/>
</dbReference>
<name>A0ABX8GJ69_9CELL</name>
<keyword evidence="3" id="KW-1185">Reference proteome</keyword>
<evidence type="ECO:0000313" key="2">
    <source>
        <dbReference type="EMBL" id="QWC15917.1"/>
    </source>
</evidence>
<proteinExistence type="predicted"/>
<feature type="domain" description="HTH cro/C1-type" evidence="1">
    <location>
        <begin position="94"/>
        <end position="140"/>
    </location>
</feature>
<protein>
    <submittedName>
        <fullName evidence="2">Helix-turn-helix domain-containing protein</fullName>
    </submittedName>
</protein>
<dbReference type="SUPFAM" id="SSF47413">
    <property type="entry name" value="lambda repressor-like DNA-binding domains"/>
    <property type="match status" value="1"/>
</dbReference>
<dbReference type="InterPro" id="IPR010982">
    <property type="entry name" value="Lambda_DNA-bd_dom_sf"/>
</dbReference>
<reference evidence="2 3" key="1">
    <citation type="submission" date="2021-05" db="EMBL/GenBank/DDBJ databases">
        <title>Novel species in genus Cellulomonas.</title>
        <authorList>
            <person name="Zhang G."/>
        </authorList>
    </citation>
    <scope>NUCLEOTIDE SEQUENCE [LARGE SCALE GENOMIC DNA]</scope>
    <source>
        <strain evidence="3">zg-ZUI157</strain>
    </source>
</reference>
<gene>
    <name evidence="2" type="ORF">KKR89_16960</name>
</gene>
<sequence length="143" mass="15499">MALVFRNVDADVSDPVETWPFEAVLTALERGGLPQWRRLAVAIRRRPWGRVARYVEQAVAVAHPFGVSEAMLDVVARARSEAEASERAEVATEVRELVARSGRTQAQLAADVGTSASRLSTYATGKVTPSAAMLVRLRRAVAA</sequence>
<accession>A0ABX8GJ69</accession>